<keyword evidence="4" id="KW-0547">Nucleotide-binding</keyword>
<proteinExistence type="inferred from homology"/>
<accession>A0A6J1DVE6</accession>
<keyword evidence="4" id="KW-0067">ATP-binding</keyword>
<keyword evidence="2 4" id="KW-0833">Ubl conjugation pathway</keyword>
<keyword evidence="1" id="KW-0808">Transferase</keyword>
<dbReference type="KEGG" id="mcha:111024403"/>
<name>A0A6J1DVE6_MOMCH</name>
<dbReference type="GO" id="GO:0005524">
    <property type="term" value="F:ATP binding"/>
    <property type="evidence" value="ECO:0007669"/>
    <property type="project" value="UniProtKB-UniRule"/>
</dbReference>
<evidence type="ECO:0000256" key="4">
    <source>
        <dbReference type="RuleBase" id="RU362109"/>
    </source>
</evidence>
<dbReference type="FunFam" id="3.10.110.10:FF:000002">
    <property type="entry name" value="Ubiquitin-conjugating enzyme E2 D3"/>
    <property type="match status" value="1"/>
</dbReference>
<dbReference type="Proteomes" id="UP000504603">
    <property type="component" value="Unplaced"/>
</dbReference>
<evidence type="ECO:0000259" key="5">
    <source>
        <dbReference type="PROSITE" id="PS50127"/>
    </source>
</evidence>
<evidence type="ECO:0000313" key="6">
    <source>
        <dbReference type="Proteomes" id="UP000504603"/>
    </source>
</evidence>
<dbReference type="PROSITE" id="PS50127">
    <property type="entry name" value="UBC_2"/>
    <property type="match status" value="1"/>
</dbReference>
<dbReference type="Pfam" id="PF00179">
    <property type="entry name" value="UQ_con"/>
    <property type="match status" value="1"/>
</dbReference>
<sequence>MSRCLDQRMIRILKENDDLRRDPPSNCSGGIISDSDYNQWEATIIGPEGTPYERGLFKLSIYLPPEYPMKPPKVTFKTKIYHPNINSKGNICLDILKGNWSPAFTLSSVLVAICSMMPDPNPDDPLEIEIARLYKNNRPQFDKIAREWTQKFAH</sequence>
<dbReference type="PROSITE" id="PS00183">
    <property type="entry name" value="UBC_1"/>
    <property type="match status" value="1"/>
</dbReference>
<dbReference type="SMART" id="SM00212">
    <property type="entry name" value="UBCc"/>
    <property type="match status" value="1"/>
</dbReference>
<evidence type="ECO:0000256" key="1">
    <source>
        <dbReference type="ARBA" id="ARBA00022679"/>
    </source>
</evidence>
<evidence type="ECO:0000313" key="7">
    <source>
        <dbReference type="RefSeq" id="XP_022157782.1"/>
    </source>
</evidence>
<dbReference type="AlphaFoldDB" id="A0A6J1DVE6"/>
<keyword evidence="6" id="KW-1185">Reference proteome</keyword>
<feature type="domain" description="UBC core" evidence="5">
    <location>
        <begin position="7"/>
        <end position="154"/>
    </location>
</feature>
<gene>
    <name evidence="7" type="primary">LOC111024403</name>
</gene>
<protein>
    <submittedName>
        <fullName evidence="7">Ubiquitin-conjugating enzyme E2 11-like</fullName>
    </submittedName>
</protein>
<dbReference type="InterPro" id="IPR023313">
    <property type="entry name" value="UBQ-conjugating_AS"/>
</dbReference>
<dbReference type="GO" id="GO:0016740">
    <property type="term" value="F:transferase activity"/>
    <property type="evidence" value="ECO:0007669"/>
    <property type="project" value="UniProtKB-KW"/>
</dbReference>
<comment type="similarity">
    <text evidence="4">Belongs to the ubiquitin-conjugating enzyme family.</text>
</comment>
<organism evidence="6 7">
    <name type="scientific">Momordica charantia</name>
    <name type="common">Bitter gourd</name>
    <name type="synonym">Balsam pear</name>
    <dbReference type="NCBI Taxonomy" id="3673"/>
    <lineage>
        <taxon>Eukaryota</taxon>
        <taxon>Viridiplantae</taxon>
        <taxon>Streptophyta</taxon>
        <taxon>Embryophyta</taxon>
        <taxon>Tracheophyta</taxon>
        <taxon>Spermatophyta</taxon>
        <taxon>Magnoliopsida</taxon>
        <taxon>eudicotyledons</taxon>
        <taxon>Gunneridae</taxon>
        <taxon>Pentapetalae</taxon>
        <taxon>rosids</taxon>
        <taxon>fabids</taxon>
        <taxon>Cucurbitales</taxon>
        <taxon>Cucurbitaceae</taxon>
        <taxon>Momordiceae</taxon>
        <taxon>Momordica</taxon>
    </lineage>
</organism>
<evidence type="ECO:0000256" key="2">
    <source>
        <dbReference type="ARBA" id="ARBA00022786"/>
    </source>
</evidence>
<dbReference type="RefSeq" id="XP_022157782.1">
    <property type="nucleotide sequence ID" value="XM_022302090.1"/>
</dbReference>
<dbReference type="Gene3D" id="3.10.110.10">
    <property type="entry name" value="Ubiquitin Conjugating Enzyme"/>
    <property type="match status" value="1"/>
</dbReference>
<dbReference type="SUPFAM" id="SSF54495">
    <property type="entry name" value="UBC-like"/>
    <property type="match status" value="1"/>
</dbReference>
<dbReference type="InterPro" id="IPR016135">
    <property type="entry name" value="UBQ-conjugating_enzyme/RWD"/>
</dbReference>
<feature type="active site" description="Glycyl thioester intermediate" evidence="3">
    <location>
        <position position="92"/>
    </location>
</feature>
<reference evidence="7" key="1">
    <citation type="submission" date="2025-08" db="UniProtKB">
        <authorList>
            <consortium name="RefSeq"/>
        </authorList>
    </citation>
    <scope>IDENTIFICATION</scope>
    <source>
        <strain evidence="7">OHB3-1</strain>
    </source>
</reference>
<dbReference type="GeneID" id="111024403"/>
<dbReference type="PANTHER" id="PTHR24068">
    <property type="entry name" value="UBIQUITIN-CONJUGATING ENZYME E2"/>
    <property type="match status" value="1"/>
</dbReference>
<dbReference type="InterPro" id="IPR000608">
    <property type="entry name" value="UBC"/>
</dbReference>
<dbReference type="OrthoDB" id="7851174at2759"/>
<evidence type="ECO:0000256" key="3">
    <source>
        <dbReference type="PROSITE-ProRule" id="PRU10133"/>
    </source>
</evidence>